<dbReference type="AlphaFoldDB" id="A0A343TMF1"/>
<feature type="domain" description="Histidine kinase" evidence="8">
    <location>
        <begin position="551"/>
        <end position="746"/>
    </location>
</feature>
<keyword evidence="4" id="KW-0808">Transferase</keyword>
<dbReference type="InterPro" id="IPR036890">
    <property type="entry name" value="HATPase_C_sf"/>
</dbReference>
<dbReference type="InterPro" id="IPR001789">
    <property type="entry name" value="Sig_transdc_resp-reg_receiver"/>
</dbReference>
<dbReference type="InterPro" id="IPR000700">
    <property type="entry name" value="PAS-assoc_C"/>
</dbReference>
<feature type="domain" description="PAS" evidence="10">
    <location>
        <begin position="143"/>
        <end position="214"/>
    </location>
</feature>
<dbReference type="PANTHER" id="PTHR43711">
    <property type="entry name" value="TWO-COMPONENT HISTIDINE KINASE"/>
    <property type="match status" value="1"/>
</dbReference>
<evidence type="ECO:0000256" key="4">
    <source>
        <dbReference type="ARBA" id="ARBA00022679"/>
    </source>
</evidence>
<dbReference type="GO" id="GO:0006355">
    <property type="term" value="P:regulation of DNA-templated transcription"/>
    <property type="evidence" value="ECO:0007669"/>
    <property type="project" value="InterPro"/>
</dbReference>
<dbReference type="PROSITE" id="PS50112">
    <property type="entry name" value="PAS"/>
    <property type="match status" value="2"/>
</dbReference>
<dbReference type="Pfam" id="PF13185">
    <property type="entry name" value="GAF_2"/>
    <property type="match status" value="1"/>
</dbReference>
<dbReference type="InterPro" id="IPR036097">
    <property type="entry name" value="HisK_dim/P_sf"/>
</dbReference>
<gene>
    <name evidence="12" type="ORF">AArcSl_2654</name>
</gene>
<dbReference type="PANTHER" id="PTHR43711:SF1">
    <property type="entry name" value="HISTIDINE KINASE 1"/>
    <property type="match status" value="1"/>
</dbReference>
<dbReference type="SUPFAM" id="SSF55781">
    <property type="entry name" value="GAF domain-like"/>
    <property type="match status" value="1"/>
</dbReference>
<dbReference type="InterPro" id="IPR013767">
    <property type="entry name" value="PAS_fold"/>
</dbReference>
<keyword evidence="13" id="KW-1185">Reference proteome</keyword>
<name>A0A343TMF1_9EURY</name>
<dbReference type="CDD" id="cd00075">
    <property type="entry name" value="HATPase"/>
    <property type="match status" value="1"/>
</dbReference>
<dbReference type="Gene3D" id="3.30.450.40">
    <property type="match status" value="1"/>
</dbReference>
<dbReference type="SMART" id="SM00448">
    <property type="entry name" value="REC"/>
    <property type="match status" value="1"/>
</dbReference>
<evidence type="ECO:0000256" key="7">
    <source>
        <dbReference type="PROSITE-ProRule" id="PRU00169"/>
    </source>
</evidence>
<evidence type="ECO:0000259" key="11">
    <source>
        <dbReference type="PROSITE" id="PS50113"/>
    </source>
</evidence>
<evidence type="ECO:0000259" key="8">
    <source>
        <dbReference type="PROSITE" id="PS50109"/>
    </source>
</evidence>
<evidence type="ECO:0000259" key="9">
    <source>
        <dbReference type="PROSITE" id="PS50110"/>
    </source>
</evidence>
<dbReference type="InterPro" id="IPR035965">
    <property type="entry name" value="PAS-like_dom_sf"/>
</dbReference>
<dbReference type="SMART" id="SM00387">
    <property type="entry name" value="HATPase_c"/>
    <property type="match status" value="1"/>
</dbReference>
<evidence type="ECO:0000256" key="6">
    <source>
        <dbReference type="ARBA" id="ARBA00023012"/>
    </source>
</evidence>
<dbReference type="InterPro" id="IPR003661">
    <property type="entry name" value="HisK_dim/P_dom"/>
</dbReference>
<evidence type="ECO:0000256" key="1">
    <source>
        <dbReference type="ARBA" id="ARBA00000085"/>
    </source>
</evidence>
<dbReference type="SMART" id="SM00388">
    <property type="entry name" value="HisKA"/>
    <property type="match status" value="1"/>
</dbReference>
<protein>
    <recommendedName>
        <fullName evidence="2">histidine kinase</fullName>
        <ecNumber evidence="2">2.7.13.3</ecNumber>
    </recommendedName>
</protein>
<dbReference type="SUPFAM" id="SSF55785">
    <property type="entry name" value="PYP-like sensor domain (PAS domain)"/>
    <property type="match status" value="2"/>
</dbReference>
<accession>A0A343TMF1</accession>
<evidence type="ECO:0000259" key="10">
    <source>
        <dbReference type="PROSITE" id="PS50112"/>
    </source>
</evidence>
<evidence type="ECO:0000256" key="5">
    <source>
        <dbReference type="ARBA" id="ARBA00022777"/>
    </source>
</evidence>
<feature type="domain" description="PAS" evidence="10">
    <location>
        <begin position="414"/>
        <end position="476"/>
    </location>
</feature>
<dbReference type="Pfam" id="PF00512">
    <property type="entry name" value="HisKA"/>
    <property type="match status" value="1"/>
</dbReference>
<dbReference type="CDD" id="cd00130">
    <property type="entry name" value="PAS"/>
    <property type="match status" value="2"/>
</dbReference>
<dbReference type="EC" id="2.7.13.3" evidence="2"/>
<dbReference type="InterPro" id="IPR011006">
    <property type="entry name" value="CheY-like_superfamily"/>
</dbReference>
<dbReference type="Gene3D" id="3.30.450.20">
    <property type="entry name" value="PAS domain"/>
    <property type="match status" value="2"/>
</dbReference>
<dbReference type="NCBIfam" id="TIGR00229">
    <property type="entry name" value="sensory_box"/>
    <property type="match status" value="2"/>
</dbReference>
<dbReference type="PROSITE" id="PS50113">
    <property type="entry name" value="PAC"/>
    <property type="match status" value="1"/>
</dbReference>
<dbReference type="InterPro" id="IPR003594">
    <property type="entry name" value="HATPase_dom"/>
</dbReference>
<dbReference type="KEGG" id="hdf:AArcSl_2654"/>
<evidence type="ECO:0000313" key="13">
    <source>
        <dbReference type="Proteomes" id="UP000263012"/>
    </source>
</evidence>
<dbReference type="SUPFAM" id="SSF55874">
    <property type="entry name" value="ATPase domain of HSP90 chaperone/DNA topoisomerase II/histidine kinase"/>
    <property type="match status" value="1"/>
</dbReference>
<dbReference type="Gene3D" id="1.10.287.130">
    <property type="match status" value="1"/>
</dbReference>
<feature type="domain" description="Response regulatory" evidence="9">
    <location>
        <begin position="16"/>
        <end position="132"/>
    </location>
</feature>
<dbReference type="InterPro" id="IPR003018">
    <property type="entry name" value="GAF"/>
</dbReference>
<keyword evidence="3 7" id="KW-0597">Phosphoprotein</keyword>
<dbReference type="EMBL" id="CP025066">
    <property type="protein sequence ID" value="AUX10273.1"/>
    <property type="molecule type" value="Genomic_DNA"/>
</dbReference>
<dbReference type="Pfam" id="PF13426">
    <property type="entry name" value="PAS_9"/>
    <property type="match status" value="1"/>
</dbReference>
<evidence type="ECO:0000256" key="3">
    <source>
        <dbReference type="ARBA" id="ARBA00022553"/>
    </source>
</evidence>
<dbReference type="Pfam" id="PF00072">
    <property type="entry name" value="Response_reg"/>
    <property type="match status" value="1"/>
</dbReference>
<keyword evidence="5 12" id="KW-0418">Kinase</keyword>
<dbReference type="InterPro" id="IPR005467">
    <property type="entry name" value="His_kinase_dom"/>
</dbReference>
<dbReference type="InterPro" id="IPR029016">
    <property type="entry name" value="GAF-like_dom_sf"/>
</dbReference>
<feature type="modified residue" description="4-aspartylphosphate" evidence="7">
    <location>
        <position position="67"/>
    </location>
</feature>
<sequence length="751" mass="83517">MRQSIKSMSSLPSRMRILHVDDDVNFAELTATFLEREDDRFAVETATSASEGLEVIADTEVDCVVSDYDMPGRNGIEFLESIRERSSELPFILFTGKGSEEVASDAISAGVTDYLQKERGTDQYAILANRIKNAVEGRRARIQRERQLDAIETAQEGISILDANGVFIFVNEAYADLYGYEREEMIGEHWELIYRDDDVEAIREQVLPEVERTGHWNGITTGLRADGTTFVEDHALARTEQGELVCTVRDVSTQREYVQTIETLHDSAEEILRAQTQEYVAEVVVETVADVLDRPLNGVWIHDERTDVLEPVAWTDRADELVGDPPTLESGHGSAWEAFDTGEVVSSNCDLLDETSEEAETELRSAVVIPIGTYGVLTLGSTVGDGVDGLDVSLSELVCRYAETAFDRIEREQELQRYETIIQSISDAVYTLDDEGRIQFVNDSYVEMKGISREELVGTKIDQWVDEGVLERTKPEFERIKKGEQETAQIKYAFKRATGERIPVELRFAPLPTFGGDETGRVGVIRDVTERKQWERELERQNERLDAFARVVSHDLKNPLSVADGRLELAREECDSDHLAAVDGALDRMDELIADLLTLAKSGEQVSGMEPCDLGALVDSCWDNVDTKNATLQNEVDATVRCDHSRVQQLLENLIKNAAEHGGEDVTITVGDLPDTSGFYVEDDGPGIPKPERKKVFESGYSNANGGTGFGLAIVDEIVGAHGWTVHVTEGTEEGTRFEIGVSERMPPSPD</sequence>
<dbReference type="Proteomes" id="UP000263012">
    <property type="component" value="Chromosome"/>
</dbReference>
<dbReference type="SMART" id="SM00086">
    <property type="entry name" value="PAC"/>
    <property type="match status" value="1"/>
</dbReference>
<dbReference type="Pfam" id="PF00989">
    <property type="entry name" value="PAS"/>
    <property type="match status" value="1"/>
</dbReference>
<evidence type="ECO:0000256" key="2">
    <source>
        <dbReference type="ARBA" id="ARBA00012438"/>
    </source>
</evidence>
<dbReference type="InterPro" id="IPR001610">
    <property type="entry name" value="PAC"/>
</dbReference>
<dbReference type="InterPro" id="IPR050736">
    <property type="entry name" value="Sensor_HK_Regulatory"/>
</dbReference>
<dbReference type="CDD" id="cd00156">
    <property type="entry name" value="REC"/>
    <property type="match status" value="1"/>
</dbReference>
<keyword evidence="6" id="KW-0902">Two-component regulatory system</keyword>
<feature type="domain" description="PAC" evidence="11">
    <location>
        <begin position="488"/>
        <end position="540"/>
    </location>
</feature>
<dbReference type="SMART" id="SM00091">
    <property type="entry name" value="PAS"/>
    <property type="match status" value="2"/>
</dbReference>
<dbReference type="Gene3D" id="3.40.50.2300">
    <property type="match status" value="1"/>
</dbReference>
<dbReference type="SUPFAM" id="SSF52172">
    <property type="entry name" value="CheY-like"/>
    <property type="match status" value="1"/>
</dbReference>
<dbReference type="Pfam" id="PF02518">
    <property type="entry name" value="HATPase_c"/>
    <property type="match status" value="1"/>
</dbReference>
<dbReference type="PROSITE" id="PS50110">
    <property type="entry name" value="RESPONSE_REGULATORY"/>
    <property type="match status" value="1"/>
</dbReference>
<comment type="catalytic activity">
    <reaction evidence="1">
        <text>ATP + protein L-histidine = ADP + protein N-phospho-L-histidine.</text>
        <dbReference type="EC" id="2.7.13.3"/>
    </reaction>
</comment>
<dbReference type="GO" id="GO:0000155">
    <property type="term" value="F:phosphorelay sensor kinase activity"/>
    <property type="evidence" value="ECO:0007669"/>
    <property type="project" value="InterPro"/>
</dbReference>
<dbReference type="InterPro" id="IPR004358">
    <property type="entry name" value="Sig_transdc_His_kin-like_C"/>
</dbReference>
<dbReference type="PRINTS" id="PR00344">
    <property type="entry name" value="BCTRLSENSOR"/>
</dbReference>
<dbReference type="CDD" id="cd00082">
    <property type="entry name" value="HisKA"/>
    <property type="match status" value="1"/>
</dbReference>
<dbReference type="Gene3D" id="3.30.565.10">
    <property type="entry name" value="Histidine kinase-like ATPase, C-terminal domain"/>
    <property type="match status" value="1"/>
</dbReference>
<reference evidence="13" key="1">
    <citation type="submission" date="2017-11" db="EMBL/GenBank/DDBJ databases">
        <title>Phenotypic and genomic properties of facultatively anaerobic sulfur-reducing natronoarchaea from hypersaline soda lakes.</title>
        <authorList>
            <person name="Sorokin D.Y."/>
            <person name="Kublanov I.V."/>
            <person name="Roman P."/>
            <person name="Sinninghe Damste J.S."/>
            <person name="Golyshin P.N."/>
            <person name="Rojo D."/>
            <person name="Ciordia S."/>
            <person name="Mena M.D.C."/>
            <person name="Ferrer M."/>
            <person name="Messina E."/>
            <person name="Smedile F."/>
            <person name="La Spada G."/>
            <person name="La Cono V."/>
            <person name="Yakimov M.M."/>
        </authorList>
    </citation>
    <scope>NUCLEOTIDE SEQUENCE [LARGE SCALE GENOMIC DNA]</scope>
    <source>
        <strain evidence="13">AArc-Sl</strain>
    </source>
</reference>
<organism evidence="12 13">
    <name type="scientific">Halalkaliarchaeum desulfuricum</name>
    <dbReference type="NCBI Taxonomy" id="2055893"/>
    <lineage>
        <taxon>Archaea</taxon>
        <taxon>Methanobacteriati</taxon>
        <taxon>Methanobacteriota</taxon>
        <taxon>Stenosarchaea group</taxon>
        <taxon>Halobacteria</taxon>
        <taxon>Halobacteriales</taxon>
        <taxon>Haloferacaceae</taxon>
        <taxon>Halalkaliarchaeum</taxon>
    </lineage>
</organism>
<dbReference type="InterPro" id="IPR000014">
    <property type="entry name" value="PAS"/>
</dbReference>
<dbReference type="PROSITE" id="PS50109">
    <property type="entry name" value="HIS_KIN"/>
    <property type="match status" value="1"/>
</dbReference>
<dbReference type="SUPFAM" id="SSF47384">
    <property type="entry name" value="Homodimeric domain of signal transducing histidine kinase"/>
    <property type="match status" value="1"/>
</dbReference>
<proteinExistence type="predicted"/>
<evidence type="ECO:0000313" key="12">
    <source>
        <dbReference type="EMBL" id="AUX10273.1"/>
    </source>
</evidence>